<organism evidence="1 2">
    <name type="scientific">Alteromonas marina</name>
    <dbReference type="NCBI Taxonomy" id="203795"/>
    <lineage>
        <taxon>Bacteria</taxon>
        <taxon>Pseudomonadati</taxon>
        <taxon>Pseudomonadota</taxon>
        <taxon>Gammaproteobacteria</taxon>
        <taxon>Alteromonadales</taxon>
        <taxon>Alteromonadaceae</taxon>
        <taxon>Alteromonas/Salinimonas group</taxon>
        <taxon>Alteromonas</taxon>
    </lineage>
</organism>
<proteinExistence type="predicted"/>
<sequence length="109" mass="11962">MDSDIKLDISFRFFSLSEELANEIKSIDEASSCRPNRKLGGFVVCVPLTPSTLEFVASFVTSHNVEVENTDIFVSFATEYDSRIITLPNIISKASFSIGSPVTLSYTVG</sequence>
<reference evidence="1 2" key="1">
    <citation type="submission" date="2014-12" db="EMBL/GenBank/DDBJ databases">
        <title>Genome sequencing of Alteromonas marina AD001.</title>
        <authorList>
            <person name="Adrian T.G.S."/>
            <person name="Chan K.G."/>
        </authorList>
    </citation>
    <scope>NUCLEOTIDE SEQUENCE [LARGE SCALE GENOMIC DNA]</scope>
    <source>
        <strain evidence="1 2">AD001</strain>
    </source>
</reference>
<accession>A0A0B3Y5L3</accession>
<dbReference type="Proteomes" id="UP000031197">
    <property type="component" value="Unassembled WGS sequence"/>
</dbReference>
<dbReference type="OrthoDB" id="9886412at2"/>
<protein>
    <submittedName>
        <fullName evidence="1">Uncharacterized protein</fullName>
    </submittedName>
</protein>
<comment type="caution">
    <text evidence="1">The sequence shown here is derived from an EMBL/GenBank/DDBJ whole genome shotgun (WGS) entry which is preliminary data.</text>
</comment>
<dbReference type="RefSeq" id="WP_039220747.1">
    <property type="nucleotide sequence ID" value="NZ_JWLW01000018.1"/>
</dbReference>
<evidence type="ECO:0000313" key="2">
    <source>
        <dbReference type="Proteomes" id="UP000031197"/>
    </source>
</evidence>
<dbReference type="AlphaFoldDB" id="A0A0B3Y5L3"/>
<dbReference type="EMBL" id="JWLW01000018">
    <property type="protein sequence ID" value="KHT51971.1"/>
    <property type="molecule type" value="Genomic_DNA"/>
</dbReference>
<keyword evidence="2" id="KW-1185">Reference proteome</keyword>
<name>A0A0B3Y5L3_9ALTE</name>
<evidence type="ECO:0000313" key="1">
    <source>
        <dbReference type="EMBL" id="KHT51971.1"/>
    </source>
</evidence>
<gene>
    <name evidence="1" type="ORF">RJ41_11410</name>
</gene>